<comment type="caution">
    <text evidence="2">The sequence shown here is derived from an EMBL/GenBank/DDBJ whole genome shotgun (WGS) entry which is preliminary data.</text>
</comment>
<evidence type="ECO:0000313" key="3">
    <source>
        <dbReference type="Proteomes" id="UP000623440"/>
    </source>
</evidence>
<evidence type="ECO:0000313" key="2">
    <source>
        <dbReference type="EMBL" id="MBD2530026.1"/>
    </source>
</evidence>
<dbReference type="InterPro" id="IPR005123">
    <property type="entry name" value="Oxoglu/Fe-dep_dioxygenase_dom"/>
</dbReference>
<dbReference type="GO" id="GO:0051213">
    <property type="term" value="F:dioxygenase activity"/>
    <property type="evidence" value="ECO:0007669"/>
    <property type="project" value="UniProtKB-KW"/>
</dbReference>
<reference evidence="2 3" key="1">
    <citation type="journal article" date="2020" name="ISME J.">
        <title>Comparative genomics reveals insights into cyanobacterial evolution and habitat adaptation.</title>
        <authorList>
            <person name="Chen M.Y."/>
            <person name="Teng W.K."/>
            <person name="Zhao L."/>
            <person name="Hu C.X."/>
            <person name="Zhou Y.K."/>
            <person name="Han B.P."/>
            <person name="Song L.R."/>
            <person name="Shu W.S."/>
        </authorList>
    </citation>
    <scope>NUCLEOTIDE SEQUENCE [LARGE SCALE GENOMIC DNA]</scope>
    <source>
        <strain evidence="2 3">FACHB-838</strain>
    </source>
</reference>
<dbReference type="InterPro" id="IPR032854">
    <property type="entry name" value="ALKBH3"/>
</dbReference>
<sequence length="219" mass="25307">MYKQLNLWENGETLEPATVQSQITPQNLILPDGDLVIYPNLFDTTESDQLFYELYNNTHWRQDAIKLYGKSIPLPRLTAWYGDRGTSYTYSGIEMNPEPWTSILLQIKSKIEPLSNVKFNSVLLNLYRDGKDGVSWHSDDEPELGNNTVIGSVSFGDTRRFMFRHKSKKYASQEVNLTHGSFLLMRGTTQQFWQHQIPKTSKPVKPRINLTFRVIITST</sequence>
<dbReference type="RefSeq" id="WP_190940589.1">
    <property type="nucleotide sequence ID" value="NZ_JACJSI010000015.1"/>
</dbReference>
<evidence type="ECO:0000259" key="1">
    <source>
        <dbReference type="PROSITE" id="PS51471"/>
    </source>
</evidence>
<dbReference type="InterPro" id="IPR037151">
    <property type="entry name" value="AlkB-like_sf"/>
</dbReference>
<dbReference type="PANTHER" id="PTHR31212:SF4">
    <property type="entry name" value="ALPHA-KETOGLUTARATE-DEPENDENT DIOXYGENASE ALKB HOMOLOG 3"/>
    <property type="match status" value="1"/>
</dbReference>
<dbReference type="Gene3D" id="2.60.120.590">
    <property type="entry name" value="Alpha-ketoglutarate-dependent dioxygenase AlkB-like"/>
    <property type="match status" value="1"/>
</dbReference>
<dbReference type="Pfam" id="PF13532">
    <property type="entry name" value="2OG-FeII_Oxy_2"/>
    <property type="match status" value="1"/>
</dbReference>
<feature type="domain" description="Fe2OG dioxygenase" evidence="1">
    <location>
        <begin position="118"/>
        <end position="216"/>
    </location>
</feature>
<protein>
    <submittedName>
        <fullName evidence="2">Alpha-ketoglutarate-dependent dioxygenase AlkB</fullName>
    </submittedName>
</protein>
<keyword evidence="2" id="KW-0560">Oxidoreductase</keyword>
<dbReference type="InterPro" id="IPR027450">
    <property type="entry name" value="AlkB-like"/>
</dbReference>
<gene>
    <name evidence="2" type="ORF">H6G97_10780</name>
</gene>
<dbReference type="SUPFAM" id="SSF51197">
    <property type="entry name" value="Clavaminate synthase-like"/>
    <property type="match status" value="1"/>
</dbReference>
<keyword evidence="3" id="KW-1185">Reference proteome</keyword>
<dbReference type="PANTHER" id="PTHR31212">
    <property type="entry name" value="ALPHA-KETOGLUTARATE-DEPENDENT DIOXYGENASE ALKB HOMOLOG 3"/>
    <property type="match status" value="1"/>
</dbReference>
<dbReference type="PROSITE" id="PS51471">
    <property type="entry name" value="FE2OG_OXY"/>
    <property type="match status" value="1"/>
</dbReference>
<proteinExistence type="predicted"/>
<keyword evidence="2" id="KW-0223">Dioxygenase</keyword>
<organism evidence="2 3">
    <name type="scientific">Nostoc flagelliforme FACHB-838</name>
    <dbReference type="NCBI Taxonomy" id="2692904"/>
    <lineage>
        <taxon>Bacteria</taxon>
        <taxon>Bacillati</taxon>
        <taxon>Cyanobacteriota</taxon>
        <taxon>Cyanophyceae</taxon>
        <taxon>Nostocales</taxon>
        <taxon>Nostocaceae</taxon>
        <taxon>Nostoc</taxon>
    </lineage>
</organism>
<dbReference type="Proteomes" id="UP000623440">
    <property type="component" value="Unassembled WGS sequence"/>
</dbReference>
<dbReference type="EMBL" id="JACJSI010000015">
    <property type="protein sequence ID" value="MBD2530026.1"/>
    <property type="molecule type" value="Genomic_DNA"/>
</dbReference>
<accession>A0ABR8DKN7</accession>
<name>A0ABR8DKN7_9NOSO</name>